<dbReference type="Gene3D" id="1.20.1250.20">
    <property type="entry name" value="MFS general substrate transporter like domains"/>
    <property type="match status" value="4"/>
</dbReference>
<dbReference type="InterPro" id="IPR011701">
    <property type="entry name" value="MFS"/>
</dbReference>
<keyword evidence="2" id="KW-0813">Transport</keyword>
<feature type="transmembrane region" description="Helical" evidence="6">
    <location>
        <begin position="757"/>
        <end position="779"/>
    </location>
</feature>
<keyword evidence="4 6" id="KW-1133">Transmembrane helix</keyword>
<dbReference type="PROSITE" id="PS50850">
    <property type="entry name" value="MFS"/>
    <property type="match status" value="1"/>
</dbReference>
<dbReference type="FunFam" id="1.20.1250.20:FF:000034">
    <property type="entry name" value="MFS general substrate transporter"/>
    <property type="match status" value="2"/>
</dbReference>
<evidence type="ECO:0000256" key="3">
    <source>
        <dbReference type="ARBA" id="ARBA00022692"/>
    </source>
</evidence>
<organism evidence="8 9">
    <name type="scientific">Psilocybe cyanescens</name>
    <dbReference type="NCBI Taxonomy" id="93625"/>
    <lineage>
        <taxon>Eukaryota</taxon>
        <taxon>Fungi</taxon>
        <taxon>Dikarya</taxon>
        <taxon>Basidiomycota</taxon>
        <taxon>Agaricomycotina</taxon>
        <taxon>Agaricomycetes</taxon>
        <taxon>Agaricomycetidae</taxon>
        <taxon>Agaricales</taxon>
        <taxon>Agaricineae</taxon>
        <taxon>Strophariaceae</taxon>
        <taxon>Psilocybe</taxon>
    </lineage>
</organism>
<gene>
    <name evidence="8" type="ORF">CVT25_015404</name>
</gene>
<evidence type="ECO:0000256" key="2">
    <source>
        <dbReference type="ARBA" id="ARBA00022448"/>
    </source>
</evidence>
<name>A0A409WHF2_PSICY</name>
<proteinExistence type="predicted"/>
<feature type="transmembrane region" description="Helical" evidence="6">
    <location>
        <begin position="497"/>
        <end position="518"/>
    </location>
</feature>
<dbReference type="OrthoDB" id="2985014at2759"/>
<sequence>MGAIVNPTLDAADSLSSKFNQEKVDSDPVDDRVVRRAVLKMDLTILPIMTMLYLLSFLDRSNIGNARVAGLQKGLHMTDHQYQIAVTITYVPYVLSEIPANLILRRVGPNLLMPALLTIWGIIVLAQGFVTSFRGLIVTRAFLGLAEGPMLPGIVLYLSGFYTREELSLRIALFFSAASLSGAFSGLLAAAIVNMHGVANKPAWAWIFILEGIFTVVVGLVIFFLIPATPEDSKFLSDEQKRLIIQRLDRDRPFVKPLDTFSIKQVLSVMISPHVVMVAIINFMGGVNLFGLALFLPSIVNQLGFSPNHTQLLSVGPFAVGFAVTLITAYLSDRYKARAATIVAILLFSVAGYSLSLASPGKHTSYAALYLMVPGAYATVPIISAWFSNNTEPHYRRATSIALGISAGNCLSINNSPAGSALDAADSLSSIQSEKVDVELDHADSAAVKRAVLKMDLTLLPILTMFYLLSFLDRANIGNARVAGLQKDLHLTDRQYQIAITITYVPYVLSEIPANLLLRRVGPNILMPVILTIWGIIVLSQGFVTSFQGLAAARAFLGMCEGPMLPGIILYLSGFYTRKELSLRIALFFSAASLSGAFSGLLAAAIVNLHGVGNKPAWAWIFILEGIFSTLVGLVSFYLVPATPKDSRFLSDEQKRLIMQRLERNRPFVIPMDTFSIRQVFSVMITPHVLLPSVINFLGGTNLFGLALFLPSIVSQLGYSSNRTQLLSVGPFAVGFVVTVILAYFSDRYMSRAVPIVAVLLLSVAGYSLSLGATPKFYYLDVDLTSSLKASTSKHTSYASLYLMVPGVYATIPVISAWFSNNTEPYYRRATSIALGLVFANCGGILSTWRYPSHEGPKYRKTTIMNLTFSLVMMALTVTNALMLIWLNRQKKLRRSEILAPYVTKEEPNGGSRAWAVLGDRHPDFVYVI</sequence>
<dbReference type="InterPro" id="IPR036259">
    <property type="entry name" value="MFS_trans_sf"/>
</dbReference>
<feature type="transmembrane region" description="Helical" evidence="6">
    <location>
        <begin position="136"/>
        <end position="159"/>
    </location>
</feature>
<dbReference type="InParanoid" id="A0A409WHF2"/>
<reference evidence="8 9" key="1">
    <citation type="journal article" date="2018" name="Evol. Lett.">
        <title>Horizontal gene cluster transfer increased hallucinogenic mushroom diversity.</title>
        <authorList>
            <person name="Reynolds H.T."/>
            <person name="Vijayakumar V."/>
            <person name="Gluck-Thaler E."/>
            <person name="Korotkin H.B."/>
            <person name="Matheny P.B."/>
            <person name="Slot J.C."/>
        </authorList>
    </citation>
    <scope>NUCLEOTIDE SEQUENCE [LARGE SCALE GENOMIC DNA]</scope>
    <source>
        <strain evidence="8 9">2631</strain>
    </source>
</reference>
<dbReference type="Pfam" id="PF07690">
    <property type="entry name" value="MFS_1"/>
    <property type="match status" value="2"/>
</dbReference>
<dbReference type="Proteomes" id="UP000283269">
    <property type="component" value="Unassembled WGS sequence"/>
</dbReference>
<dbReference type="InterPro" id="IPR020846">
    <property type="entry name" value="MFS_dom"/>
</dbReference>
<feature type="transmembrane region" description="Helical" evidence="6">
    <location>
        <begin position="367"/>
        <end position="387"/>
    </location>
</feature>
<feature type="transmembrane region" description="Helical" evidence="6">
    <location>
        <begin position="339"/>
        <end position="355"/>
    </location>
</feature>
<feature type="transmembrane region" description="Helical" evidence="6">
    <location>
        <begin position="831"/>
        <end position="851"/>
    </location>
</feature>
<feature type="transmembrane region" description="Helical" evidence="6">
    <location>
        <begin position="111"/>
        <end position="130"/>
    </location>
</feature>
<dbReference type="SUPFAM" id="SSF103473">
    <property type="entry name" value="MFS general substrate transporter"/>
    <property type="match status" value="2"/>
</dbReference>
<protein>
    <recommendedName>
        <fullName evidence="7">Major facilitator superfamily (MFS) profile domain-containing protein</fullName>
    </recommendedName>
</protein>
<keyword evidence="3 6" id="KW-0812">Transmembrane</keyword>
<feature type="transmembrane region" description="Helical" evidence="6">
    <location>
        <begin position="694"/>
        <end position="714"/>
    </location>
</feature>
<comment type="caution">
    <text evidence="8">The sequence shown here is derived from an EMBL/GenBank/DDBJ whole genome shotgun (WGS) entry which is preliminary data.</text>
</comment>
<feature type="transmembrane region" description="Helical" evidence="6">
    <location>
        <begin position="525"/>
        <end position="544"/>
    </location>
</feature>
<feature type="transmembrane region" description="Helical" evidence="6">
    <location>
        <begin position="312"/>
        <end position="332"/>
    </location>
</feature>
<dbReference type="STRING" id="93625.A0A409WHF2"/>
<comment type="subcellular location">
    <subcellularLocation>
        <location evidence="1">Membrane</location>
        <topology evidence="1">Multi-pass membrane protein</topology>
    </subcellularLocation>
</comment>
<dbReference type="PANTHER" id="PTHR43791">
    <property type="entry name" value="PERMEASE-RELATED"/>
    <property type="match status" value="1"/>
</dbReference>
<accession>A0A409WHF2</accession>
<dbReference type="FunCoup" id="A0A409WHF2">
    <property type="interactions" value="70"/>
</dbReference>
<evidence type="ECO:0000256" key="4">
    <source>
        <dbReference type="ARBA" id="ARBA00022989"/>
    </source>
</evidence>
<feature type="domain" description="Major facilitator superfamily (MFS) profile" evidence="7">
    <location>
        <begin position="45"/>
        <end position="644"/>
    </location>
</feature>
<feature type="transmembrane region" description="Helical" evidence="6">
    <location>
        <begin position="275"/>
        <end position="300"/>
    </location>
</feature>
<feature type="transmembrane region" description="Helical" evidence="6">
    <location>
        <begin position="726"/>
        <end position="745"/>
    </location>
</feature>
<feature type="transmembrane region" description="Helical" evidence="6">
    <location>
        <begin position="204"/>
        <end position="226"/>
    </location>
</feature>
<dbReference type="GO" id="GO:0022857">
    <property type="term" value="F:transmembrane transporter activity"/>
    <property type="evidence" value="ECO:0007669"/>
    <property type="project" value="InterPro"/>
</dbReference>
<evidence type="ECO:0000259" key="7">
    <source>
        <dbReference type="PROSITE" id="PS50850"/>
    </source>
</evidence>
<evidence type="ECO:0000313" key="9">
    <source>
        <dbReference type="Proteomes" id="UP000283269"/>
    </source>
</evidence>
<evidence type="ECO:0000256" key="5">
    <source>
        <dbReference type="ARBA" id="ARBA00023136"/>
    </source>
</evidence>
<dbReference type="PANTHER" id="PTHR43791:SF85">
    <property type="entry name" value="TRANSPORTER, PUTATIVE (AFU_ORTHOLOGUE AFUA_6G00710)-RELATED"/>
    <property type="match status" value="1"/>
</dbReference>
<feature type="transmembrane region" description="Helical" evidence="6">
    <location>
        <begin position="457"/>
        <end position="477"/>
    </location>
</feature>
<dbReference type="FunFam" id="1.20.1250.20:FF:000013">
    <property type="entry name" value="MFS general substrate transporter"/>
    <property type="match status" value="1"/>
</dbReference>
<evidence type="ECO:0000256" key="1">
    <source>
        <dbReference type="ARBA" id="ARBA00004141"/>
    </source>
</evidence>
<feature type="transmembrane region" description="Helical" evidence="6">
    <location>
        <begin position="171"/>
        <end position="192"/>
    </location>
</feature>
<feature type="transmembrane region" description="Helical" evidence="6">
    <location>
        <begin position="799"/>
        <end position="819"/>
    </location>
</feature>
<feature type="transmembrane region" description="Helical" evidence="6">
    <location>
        <begin position="618"/>
        <end position="640"/>
    </location>
</feature>
<dbReference type="AlphaFoldDB" id="A0A409WHF2"/>
<feature type="transmembrane region" description="Helical" evidence="6">
    <location>
        <begin position="585"/>
        <end position="606"/>
    </location>
</feature>
<dbReference type="GO" id="GO:0016020">
    <property type="term" value="C:membrane"/>
    <property type="evidence" value="ECO:0007669"/>
    <property type="project" value="UniProtKB-SubCell"/>
</dbReference>
<evidence type="ECO:0000256" key="6">
    <source>
        <dbReference type="SAM" id="Phobius"/>
    </source>
</evidence>
<dbReference type="EMBL" id="NHYD01003431">
    <property type="protein sequence ID" value="PPQ77929.1"/>
    <property type="molecule type" value="Genomic_DNA"/>
</dbReference>
<feature type="transmembrane region" description="Helical" evidence="6">
    <location>
        <begin position="550"/>
        <end position="573"/>
    </location>
</feature>
<keyword evidence="9" id="KW-1185">Reference proteome</keyword>
<keyword evidence="5 6" id="KW-0472">Membrane</keyword>
<feature type="transmembrane region" description="Helical" evidence="6">
    <location>
        <begin position="863"/>
        <end position="887"/>
    </location>
</feature>
<evidence type="ECO:0000313" key="8">
    <source>
        <dbReference type="EMBL" id="PPQ77929.1"/>
    </source>
</evidence>